<evidence type="ECO:0000256" key="1">
    <source>
        <dbReference type="SAM" id="Phobius"/>
    </source>
</evidence>
<reference evidence="2 3" key="1">
    <citation type="submission" date="2018-01" db="EMBL/GenBank/DDBJ databases">
        <title>Genomic Encyclopedia of Archaeal and Bacterial Type Strains, Phase II (KMG-II): from individual species to whole genera.</title>
        <authorList>
            <person name="Goeker M."/>
        </authorList>
    </citation>
    <scope>NUCLEOTIDE SEQUENCE [LARGE SCALE GENOMIC DNA]</scope>
    <source>
        <strain evidence="2 3">DSM 12048</strain>
    </source>
</reference>
<keyword evidence="1" id="KW-0472">Membrane</keyword>
<proteinExistence type="predicted"/>
<accession>A0A2S5JE57</accession>
<protein>
    <submittedName>
        <fullName evidence="2">Uncharacterized protein</fullName>
    </submittedName>
</protein>
<evidence type="ECO:0000313" key="3">
    <source>
        <dbReference type="Proteomes" id="UP000239736"/>
    </source>
</evidence>
<evidence type="ECO:0000313" key="2">
    <source>
        <dbReference type="EMBL" id="PPB79794.1"/>
    </source>
</evidence>
<gene>
    <name evidence="2" type="ORF">LV82_02585</name>
</gene>
<keyword evidence="3" id="KW-1185">Reference proteome</keyword>
<dbReference type="EMBL" id="PRDS01000009">
    <property type="protein sequence ID" value="PPB79794.1"/>
    <property type="molecule type" value="Genomic_DNA"/>
</dbReference>
<dbReference type="RefSeq" id="WP_170063436.1">
    <property type="nucleotide sequence ID" value="NZ_PRDS01000009.1"/>
</dbReference>
<comment type="caution">
    <text evidence="2">The sequence shown here is derived from an EMBL/GenBank/DDBJ whole genome shotgun (WGS) entry which is preliminary data.</text>
</comment>
<dbReference type="AlphaFoldDB" id="A0A2S5JE57"/>
<dbReference type="Proteomes" id="UP000239736">
    <property type="component" value="Unassembled WGS sequence"/>
</dbReference>
<organism evidence="2 3">
    <name type="scientific">Albidovulum inexpectatum</name>
    <dbReference type="NCBI Taxonomy" id="196587"/>
    <lineage>
        <taxon>Bacteria</taxon>
        <taxon>Pseudomonadati</taxon>
        <taxon>Pseudomonadota</taxon>
        <taxon>Alphaproteobacteria</taxon>
        <taxon>Rhodobacterales</taxon>
        <taxon>Paracoccaceae</taxon>
        <taxon>Albidovulum</taxon>
    </lineage>
</organism>
<feature type="transmembrane region" description="Helical" evidence="1">
    <location>
        <begin position="26"/>
        <end position="48"/>
    </location>
</feature>
<sequence>MSKRDLLPELRSQDELDADRPWPSGWWILPMALVGLAAWAAAGLMIVWMW</sequence>
<keyword evidence="1" id="KW-1133">Transmembrane helix</keyword>
<keyword evidence="1" id="KW-0812">Transmembrane</keyword>
<name>A0A2S5JE57_9RHOB</name>